<proteinExistence type="predicted"/>
<evidence type="ECO:0000313" key="9">
    <source>
        <dbReference type="Proteomes" id="UP000317078"/>
    </source>
</evidence>
<dbReference type="EMBL" id="RCZP01000048">
    <property type="protein sequence ID" value="TPG44900.1"/>
    <property type="molecule type" value="Genomic_DNA"/>
</dbReference>
<keyword evidence="4 5" id="KW-0472">Membrane</keyword>
<evidence type="ECO:0000256" key="6">
    <source>
        <dbReference type="SAM" id="SignalP"/>
    </source>
</evidence>
<feature type="transmembrane region" description="Helical" evidence="5">
    <location>
        <begin position="120"/>
        <end position="144"/>
    </location>
</feature>
<feature type="transmembrane region" description="Helical" evidence="5">
    <location>
        <begin position="51"/>
        <end position="74"/>
    </location>
</feature>
<protein>
    <recommendedName>
        <fullName evidence="7">Integral membrane bound transporter domain-containing protein</fullName>
    </recommendedName>
</protein>
<feature type="transmembrane region" description="Helical" evidence="5">
    <location>
        <begin position="271"/>
        <end position="289"/>
    </location>
</feature>
<dbReference type="Pfam" id="PF13515">
    <property type="entry name" value="FUSC_2"/>
    <property type="match status" value="1"/>
</dbReference>
<evidence type="ECO:0000259" key="7">
    <source>
        <dbReference type="Pfam" id="PF13515"/>
    </source>
</evidence>
<dbReference type="AlphaFoldDB" id="A0A502F6R8"/>
<feature type="chain" id="PRO_5021332344" description="Integral membrane bound transporter domain-containing protein" evidence="6">
    <location>
        <begin position="18"/>
        <end position="336"/>
    </location>
</feature>
<keyword evidence="3 5" id="KW-1133">Transmembrane helix</keyword>
<gene>
    <name evidence="8" type="ORF">EAH89_26535</name>
</gene>
<evidence type="ECO:0000313" key="8">
    <source>
        <dbReference type="EMBL" id="TPG44900.1"/>
    </source>
</evidence>
<comment type="subcellular location">
    <subcellularLocation>
        <location evidence="1">Membrane</location>
        <topology evidence="1">Multi-pass membrane protein</topology>
    </subcellularLocation>
</comment>
<feature type="transmembrane region" description="Helical" evidence="5">
    <location>
        <begin position="94"/>
        <end position="113"/>
    </location>
</feature>
<comment type="caution">
    <text evidence="8">The sequence shown here is derived from an EMBL/GenBank/DDBJ whole genome shotgun (WGS) entry which is preliminary data.</text>
</comment>
<evidence type="ECO:0000256" key="3">
    <source>
        <dbReference type="ARBA" id="ARBA00022989"/>
    </source>
</evidence>
<dbReference type="Proteomes" id="UP000317078">
    <property type="component" value="Unassembled WGS sequence"/>
</dbReference>
<keyword evidence="9" id="KW-1185">Reference proteome</keyword>
<feature type="transmembrane region" description="Helical" evidence="5">
    <location>
        <begin position="301"/>
        <end position="321"/>
    </location>
</feature>
<dbReference type="GO" id="GO:0016020">
    <property type="term" value="C:membrane"/>
    <property type="evidence" value="ECO:0007669"/>
    <property type="project" value="UniProtKB-SubCell"/>
</dbReference>
<evidence type="ECO:0000256" key="4">
    <source>
        <dbReference type="ARBA" id="ARBA00023136"/>
    </source>
</evidence>
<organism evidence="8 9">
    <name type="scientific">Muricoccus nepalensis</name>
    <dbReference type="NCBI Taxonomy" id="1854500"/>
    <lineage>
        <taxon>Bacteria</taxon>
        <taxon>Pseudomonadati</taxon>
        <taxon>Pseudomonadota</taxon>
        <taxon>Alphaproteobacteria</taxon>
        <taxon>Acetobacterales</taxon>
        <taxon>Roseomonadaceae</taxon>
        <taxon>Muricoccus</taxon>
    </lineage>
</organism>
<dbReference type="InterPro" id="IPR049453">
    <property type="entry name" value="Memb_transporter_dom"/>
</dbReference>
<evidence type="ECO:0000256" key="2">
    <source>
        <dbReference type="ARBA" id="ARBA00022692"/>
    </source>
</evidence>
<feature type="domain" description="Integral membrane bound transporter" evidence="7">
    <location>
        <begin position="193"/>
        <end position="316"/>
    </location>
</feature>
<dbReference type="RefSeq" id="WP_241667232.1">
    <property type="nucleotide sequence ID" value="NZ_RCZP01000048.1"/>
</dbReference>
<evidence type="ECO:0000256" key="1">
    <source>
        <dbReference type="ARBA" id="ARBA00004141"/>
    </source>
</evidence>
<reference evidence="8 9" key="1">
    <citation type="journal article" date="2019" name="Environ. Microbiol.">
        <title>Species interactions and distinct microbial communities in high Arctic permafrost affected cryosols are associated with the CH4 and CO2 gas fluxes.</title>
        <authorList>
            <person name="Altshuler I."/>
            <person name="Hamel J."/>
            <person name="Turney S."/>
            <person name="Magnuson E."/>
            <person name="Levesque R."/>
            <person name="Greer C."/>
            <person name="Whyte L.G."/>
        </authorList>
    </citation>
    <scope>NUCLEOTIDE SEQUENCE [LARGE SCALE GENOMIC DNA]</scope>
    <source>
        <strain evidence="8 9">S9.3B</strain>
    </source>
</reference>
<sequence length="336" mass="34948">MLSAGLGMGLSILLASAAGNPAEGLAASLGSFLVGSSGVARTFAHHLRQLLQLLAAAGLAMLSAASVVGLGPWTEGAVMVLGGAAATMGGYSRPLALGAGRFIVFLAVLLGAVEAHQDRAGLLILITVGATLTSALQLVLGALLRWRGWDAPSPVPADRPVTTAQRYRRWRQTLRTRAGWQYASRLAPCLAVAGLLNMAWPEHRLRWITLTVAILCQRQGERPAARTFQRSIGAALGAAAMGLVGLTYPLSNWLLALSIAALGVLSTWLRALNYLAYTATVTLLLALLLDGGQGVNTGIMVDRVVATVIGAGLVLAADLMVPTPRQDRGAMPRRGG</sequence>
<evidence type="ECO:0000256" key="5">
    <source>
        <dbReference type="SAM" id="Phobius"/>
    </source>
</evidence>
<keyword evidence="2 5" id="KW-0812">Transmembrane</keyword>
<accession>A0A502F6R8</accession>
<keyword evidence="6" id="KW-0732">Signal</keyword>
<feature type="signal peptide" evidence="6">
    <location>
        <begin position="1"/>
        <end position="17"/>
    </location>
</feature>
<name>A0A502F6R8_9PROT</name>